<protein>
    <submittedName>
        <fullName evidence="1">Uncharacterized protein</fullName>
    </submittedName>
</protein>
<dbReference type="HOGENOM" id="CLU_189892_1_0_6"/>
<sequence length="73" mass="8276">MTIQLLEKAIAEVSKRSATEQDIIAMLILEELADEQKWQITFADSADKLAKLAKRVQNDIKAGRVRKMGFDEL</sequence>
<dbReference type="Proteomes" id="UP000031623">
    <property type="component" value="Chromosome"/>
</dbReference>
<name>A0A090AMN8_9GAMM</name>
<evidence type="ECO:0000313" key="1">
    <source>
        <dbReference type="EMBL" id="BAP56565.1"/>
    </source>
</evidence>
<reference evidence="1 2" key="1">
    <citation type="journal article" date="2014" name="ISME J.">
        <title>Ecophysiology of Thioploca ingrica as revealed by the complete genome sequence supplemented with proteomic evidence.</title>
        <authorList>
            <person name="Kojima H."/>
            <person name="Ogura Y."/>
            <person name="Yamamoto N."/>
            <person name="Togashi T."/>
            <person name="Mori H."/>
            <person name="Watanabe T."/>
            <person name="Nemoto F."/>
            <person name="Kurokawa K."/>
            <person name="Hayashi T."/>
            <person name="Fukui M."/>
        </authorList>
    </citation>
    <scope>NUCLEOTIDE SEQUENCE [LARGE SCALE GENOMIC DNA]</scope>
</reference>
<dbReference type="EMBL" id="AP014633">
    <property type="protein sequence ID" value="BAP56565.1"/>
    <property type="molecule type" value="Genomic_DNA"/>
</dbReference>
<evidence type="ECO:0000313" key="2">
    <source>
        <dbReference type="Proteomes" id="UP000031623"/>
    </source>
</evidence>
<keyword evidence="2" id="KW-1185">Reference proteome</keyword>
<proteinExistence type="predicted"/>
<accession>A0A090AMN8</accession>
<dbReference type="AlphaFoldDB" id="A0A090AMN8"/>
<organism evidence="1 2">
    <name type="scientific">Thioploca ingrica</name>
    <dbReference type="NCBI Taxonomy" id="40754"/>
    <lineage>
        <taxon>Bacteria</taxon>
        <taxon>Pseudomonadati</taxon>
        <taxon>Pseudomonadota</taxon>
        <taxon>Gammaproteobacteria</taxon>
        <taxon>Thiotrichales</taxon>
        <taxon>Thiotrichaceae</taxon>
        <taxon>Thioploca</taxon>
    </lineage>
</organism>
<dbReference type="OrthoDB" id="5772099at2"/>
<dbReference type="KEGG" id="tig:THII_2268"/>
<gene>
    <name evidence="1" type="ORF">THII_2268</name>
</gene>